<organism evidence="7 8">
    <name type="scientific">Muraenolepis orangiensis</name>
    <name type="common">Patagonian moray cod</name>
    <dbReference type="NCBI Taxonomy" id="630683"/>
    <lineage>
        <taxon>Eukaryota</taxon>
        <taxon>Metazoa</taxon>
        <taxon>Chordata</taxon>
        <taxon>Craniata</taxon>
        <taxon>Vertebrata</taxon>
        <taxon>Euteleostomi</taxon>
        <taxon>Actinopterygii</taxon>
        <taxon>Neopterygii</taxon>
        <taxon>Teleostei</taxon>
        <taxon>Neoteleostei</taxon>
        <taxon>Acanthomorphata</taxon>
        <taxon>Zeiogadaria</taxon>
        <taxon>Gadariae</taxon>
        <taxon>Gadiformes</taxon>
        <taxon>Muraenolepidoidei</taxon>
        <taxon>Muraenolepididae</taxon>
        <taxon>Muraenolepis</taxon>
    </lineage>
</organism>
<evidence type="ECO:0000256" key="5">
    <source>
        <dbReference type="SAM" id="MobiDB-lite"/>
    </source>
</evidence>
<dbReference type="InterPro" id="IPR018626">
    <property type="entry name" value="LCHN/Anr2"/>
</dbReference>
<evidence type="ECO:0000256" key="2">
    <source>
        <dbReference type="ARBA" id="ARBA00015743"/>
    </source>
</evidence>
<dbReference type="PROSITE" id="PS50211">
    <property type="entry name" value="DENN"/>
    <property type="match status" value="1"/>
</dbReference>
<dbReference type="EMBL" id="JANIIK010000110">
    <property type="protein sequence ID" value="KAJ3597190.1"/>
    <property type="molecule type" value="Genomic_DNA"/>
</dbReference>
<keyword evidence="3" id="KW-0344">Guanine-nucleotide releasing factor</keyword>
<feature type="compositionally biased region" description="Basic and acidic residues" evidence="5">
    <location>
        <begin position="1"/>
        <end position="12"/>
    </location>
</feature>
<evidence type="ECO:0000256" key="3">
    <source>
        <dbReference type="ARBA" id="ARBA00022658"/>
    </source>
</evidence>
<protein>
    <recommendedName>
        <fullName evidence="2">DENN domain-containing protein 11</fullName>
    </recommendedName>
    <alternativeName>
        <fullName evidence="4">Protein LCHN</fullName>
    </alternativeName>
</protein>
<dbReference type="GO" id="GO:0005737">
    <property type="term" value="C:cytoplasm"/>
    <property type="evidence" value="ECO:0007669"/>
    <property type="project" value="TreeGrafter"/>
</dbReference>
<evidence type="ECO:0000256" key="1">
    <source>
        <dbReference type="ARBA" id="ARBA00007629"/>
    </source>
</evidence>
<gene>
    <name evidence="7" type="ORF">NHX12_003590</name>
</gene>
<dbReference type="InterPro" id="IPR037516">
    <property type="entry name" value="Tripartite_DENN"/>
</dbReference>
<evidence type="ECO:0000313" key="7">
    <source>
        <dbReference type="EMBL" id="KAJ3597190.1"/>
    </source>
</evidence>
<feature type="compositionally biased region" description="Low complexity" evidence="5">
    <location>
        <begin position="50"/>
        <end position="65"/>
    </location>
</feature>
<dbReference type="Pfam" id="PF09804">
    <property type="entry name" value="DENND11"/>
    <property type="match status" value="1"/>
</dbReference>
<dbReference type="OrthoDB" id="2152680at2759"/>
<comment type="caution">
    <text evidence="7">The sequence shown here is derived from an EMBL/GenBank/DDBJ whole genome shotgun (WGS) entry which is preliminary data.</text>
</comment>
<proteinExistence type="inferred from homology"/>
<reference evidence="7" key="1">
    <citation type="submission" date="2022-07" db="EMBL/GenBank/DDBJ databases">
        <title>Chromosome-level genome of Muraenolepis orangiensis.</title>
        <authorList>
            <person name="Kim J."/>
        </authorList>
    </citation>
    <scope>NUCLEOTIDE SEQUENCE</scope>
    <source>
        <strain evidence="7">KU_S4_2022</strain>
        <tissue evidence="7">Muscle</tissue>
    </source>
</reference>
<feature type="domain" description="UDENN" evidence="6">
    <location>
        <begin position="68"/>
        <end position="494"/>
    </location>
</feature>
<accession>A0A9Q0IGC7</accession>
<evidence type="ECO:0000256" key="4">
    <source>
        <dbReference type="ARBA" id="ARBA00033400"/>
    </source>
</evidence>
<comment type="similarity">
    <text evidence="1">Belongs to the DENND11 family.</text>
</comment>
<dbReference type="PANTHER" id="PTHR31017:SF2">
    <property type="entry name" value="DENN DOMAIN-CONTAINING PROTEIN 11"/>
    <property type="match status" value="1"/>
</dbReference>
<dbReference type="AlphaFoldDB" id="A0A9Q0IGC7"/>
<sequence length="494" mass="55073">MVEQSDRARLLDWEEIPPPAPAPTQAVPSPAVKTNAPEKTSPPDGRTRGGRAPRAGWGAAGARGPNSVTAVVASGDGRPARPQADRSVPGWDGANSLGADHVGLSVKEQWEEKDQIVAVFVVTFDTRSGNMVEWSLPQDMNLDGVEFKSIASGSHRITSDFIYFRKGRYFGLACFANMPVESELERGARMKSVGILSPSYTLLYRYMQFLENQVRLQLRCPGQYAPLEAFYEDKKATLLPMANGHVTSCPTWSVTNISRCMHPEMKITHPAGCMSQFICFFGEQIMVLWKFALLRKRILIFSPPPVGVVCYRVYCCCSLANVSLLGVGVSVPELRPFFYVNIADITALEKELSYVACTTEKIFEEKKQLYDVYVDNQNVKTHRSDLQPLLRLSASDKEKYAKLSVQRQMLLYSQEVEGDCTSNEEDLFILFFMELNDRIFQILGEVAASSEPILTAEHVRAMGLDPHGDRTFLVDLLEVYGIDVMLVIDNPCCP</sequence>
<dbReference type="PANTHER" id="PTHR31017">
    <property type="entry name" value="LATE SECRETORY PATHWAY PROTEIN AVL9-RELATED"/>
    <property type="match status" value="1"/>
</dbReference>
<keyword evidence="8" id="KW-1185">Reference proteome</keyword>
<name>A0A9Q0IGC7_9TELE</name>
<evidence type="ECO:0000259" key="6">
    <source>
        <dbReference type="PROSITE" id="PS50211"/>
    </source>
</evidence>
<dbReference type="Proteomes" id="UP001148018">
    <property type="component" value="Unassembled WGS sequence"/>
</dbReference>
<dbReference type="InterPro" id="IPR051731">
    <property type="entry name" value="DENND11/AVL9_GEFs"/>
</dbReference>
<feature type="region of interest" description="Disordered" evidence="5">
    <location>
        <begin position="1"/>
        <end position="92"/>
    </location>
</feature>
<dbReference type="GO" id="GO:0005085">
    <property type="term" value="F:guanyl-nucleotide exchange factor activity"/>
    <property type="evidence" value="ECO:0007669"/>
    <property type="project" value="UniProtKB-KW"/>
</dbReference>
<evidence type="ECO:0000313" key="8">
    <source>
        <dbReference type="Proteomes" id="UP001148018"/>
    </source>
</evidence>